<protein>
    <submittedName>
        <fullName evidence="1">Carnitine dehydratase</fullName>
    </submittedName>
</protein>
<dbReference type="InterPro" id="IPR044855">
    <property type="entry name" value="CoA-Trfase_III_dom3_sf"/>
</dbReference>
<dbReference type="InterPro" id="IPR050509">
    <property type="entry name" value="CoA-transferase_III"/>
</dbReference>
<dbReference type="GO" id="GO:0003824">
    <property type="term" value="F:catalytic activity"/>
    <property type="evidence" value="ECO:0007669"/>
    <property type="project" value="InterPro"/>
</dbReference>
<dbReference type="PANTHER" id="PTHR48228">
    <property type="entry name" value="SUCCINYL-COA--D-CITRAMALATE COA-TRANSFERASE"/>
    <property type="match status" value="1"/>
</dbReference>
<dbReference type="InterPro" id="IPR023606">
    <property type="entry name" value="CoA-Trfase_III_dom_1_sf"/>
</dbReference>
<accession>A0A2P7PZE0</accession>
<dbReference type="RefSeq" id="WP_106777132.1">
    <property type="nucleotide sequence ID" value="NZ_JYGE01000006.1"/>
</dbReference>
<dbReference type="Gene3D" id="3.30.1540.10">
    <property type="entry name" value="formyl-coa transferase, domain 3"/>
    <property type="match status" value="1"/>
</dbReference>
<dbReference type="EMBL" id="JYGE01000006">
    <property type="protein sequence ID" value="PSJ31055.1"/>
    <property type="molecule type" value="Genomic_DNA"/>
</dbReference>
<name>A0A2P7PZE0_9FIRM</name>
<sequence length="403" mass="45285">MSKTGLPLEGVRVIEYANYVAAPVCGRCLADWGAEVIKIEPLEGDSMRYVGMQWNFPIEEDENPLFEMENSGKKGIMVDTRSKEGVELIYELLQTADVFLTNTRQRALDKSGLNYECIKEKAPHIIFAHLLGYGDNGPAKNNPAFDYTAYFARGGVARSLMEKGTSPANPVAGLGDHYAGISLAAGIVASLFKKKETGKGERVTVSLFHTAVFGMGIPVAASKYGYRMPISRRTPPNPLNTTFKCADGNWVQLAFFQYEKWFGNFCDMVIERPDLKGSKYSTMKEAVKHTEEFVIMMEEEFIKRPFAEWAERLQKAGIPYEKLASPEDVLNDEQCWSNDYLIKHTYDNGNEGVLYNTPVMFTENPREGYVRAPKMGEHTEQVMKDLGVSADKIEKLKENNIIK</sequence>
<dbReference type="AlphaFoldDB" id="A0A2P7PZE0"/>
<reference evidence="1" key="1">
    <citation type="thesis" date="2015" institute="Rutgers" country="The State University of New Jersey, 14 College Farm Rd., New Brunswick, NJ, USA">
        <title>Ammonia toxicity in bacteria and its implications for treatment of and resource recovery from highly nitrogenous organic wastes.</title>
        <authorList>
            <person name="Luther A.K."/>
        </authorList>
    </citation>
    <scope>NUCLEOTIDE SEQUENCE</scope>
    <source>
        <strain evidence="1">RT-10B</strain>
    </source>
</reference>
<keyword evidence="2" id="KW-1185">Reference proteome</keyword>
<dbReference type="SUPFAM" id="SSF89796">
    <property type="entry name" value="CoA-transferase family III (CaiB/BaiF)"/>
    <property type="match status" value="1"/>
</dbReference>
<dbReference type="Pfam" id="PF02515">
    <property type="entry name" value="CoA_transf_3"/>
    <property type="match status" value="1"/>
</dbReference>
<dbReference type="InterPro" id="IPR003673">
    <property type="entry name" value="CoA-Trfase_fam_III"/>
</dbReference>
<gene>
    <name evidence="1" type="ORF">UF10_07200</name>
</gene>
<organism evidence="1 2">
    <name type="scientific">Peptostreptococcus russellii</name>
    <dbReference type="NCBI Taxonomy" id="215200"/>
    <lineage>
        <taxon>Bacteria</taxon>
        <taxon>Bacillati</taxon>
        <taxon>Bacillota</taxon>
        <taxon>Clostridia</taxon>
        <taxon>Peptostreptococcales</taxon>
        <taxon>Peptostreptococcaceae</taxon>
        <taxon>Peptostreptococcus</taxon>
    </lineage>
</organism>
<evidence type="ECO:0000313" key="2">
    <source>
        <dbReference type="Proteomes" id="UP000241434"/>
    </source>
</evidence>
<dbReference type="OrthoDB" id="9797653at2"/>
<evidence type="ECO:0000313" key="1">
    <source>
        <dbReference type="EMBL" id="PSJ31055.1"/>
    </source>
</evidence>
<dbReference type="Proteomes" id="UP000241434">
    <property type="component" value="Unassembled WGS sequence"/>
</dbReference>
<dbReference type="PANTHER" id="PTHR48228:SF2">
    <property type="entry name" value="E-CINNAMOYL-COA:R-PHENYLLACTATE COA TRANSFERASE LARGE SUBUNIT"/>
    <property type="match status" value="1"/>
</dbReference>
<dbReference type="Gene3D" id="3.40.50.10540">
    <property type="entry name" value="Crotonobetainyl-coa:carnitine coa-transferase, domain 1"/>
    <property type="match status" value="1"/>
</dbReference>
<comment type="caution">
    <text evidence="1">The sequence shown here is derived from an EMBL/GenBank/DDBJ whole genome shotgun (WGS) entry which is preliminary data.</text>
</comment>
<proteinExistence type="predicted"/>